<keyword evidence="2" id="KW-1185">Reference proteome</keyword>
<dbReference type="Proteomes" id="UP001497382">
    <property type="component" value="Unassembled WGS sequence"/>
</dbReference>
<dbReference type="AlphaFoldDB" id="A0AAV2ALZ4"/>
<organism evidence="1 2">
    <name type="scientific">Larinioides sclopetarius</name>
    <dbReference type="NCBI Taxonomy" id="280406"/>
    <lineage>
        <taxon>Eukaryota</taxon>
        <taxon>Metazoa</taxon>
        <taxon>Ecdysozoa</taxon>
        <taxon>Arthropoda</taxon>
        <taxon>Chelicerata</taxon>
        <taxon>Arachnida</taxon>
        <taxon>Araneae</taxon>
        <taxon>Araneomorphae</taxon>
        <taxon>Entelegynae</taxon>
        <taxon>Araneoidea</taxon>
        <taxon>Araneidae</taxon>
        <taxon>Larinioides</taxon>
    </lineage>
</organism>
<comment type="caution">
    <text evidence="1">The sequence shown here is derived from an EMBL/GenBank/DDBJ whole genome shotgun (WGS) entry which is preliminary data.</text>
</comment>
<accession>A0AAV2ALZ4</accession>
<sequence length="53" mass="6247">MTQMKNLWYTKHVFKCRFGMNDWRASGSSLQALKKLFPVYARVFCAIAARFNN</sequence>
<evidence type="ECO:0000313" key="1">
    <source>
        <dbReference type="EMBL" id="CAL1284089.1"/>
    </source>
</evidence>
<evidence type="ECO:0000313" key="2">
    <source>
        <dbReference type="Proteomes" id="UP001497382"/>
    </source>
</evidence>
<name>A0AAV2ALZ4_9ARAC</name>
<proteinExistence type="predicted"/>
<reference evidence="1 2" key="1">
    <citation type="submission" date="2024-04" db="EMBL/GenBank/DDBJ databases">
        <authorList>
            <person name="Rising A."/>
            <person name="Reimegard J."/>
            <person name="Sonavane S."/>
            <person name="Akerstrom W."/>
            <person name="Nylinder S."/>
            <person name="Hedman E."/>
            <person name="Kallberg Y."/>
        </authorList>
    </citation>
    <scope>NUCLEOTIDE SEQUENCE [LARGE SCALE GENOMIC DNA]</scope>
</reference>
<gene>
    <name evidence="1" type="ORF">LARSCL_LOCUS12950</name>
</gene>
<protein>
    <submittedName>
        <fullName evidence="1">Uncharacterized protein</fullName>
    </submittedName>
</protein>
<dbReference type="EMBL" id="CAXIEN010000175">
    <property type="protein sequence ID" value="CAL1284089.1"/>
    <property type="molecule type" value="Genomic_DNA"/>
</dbReference>